<keyword evidence="1" id="KW-0472">Membrane</keyword>
<sequence>MSNGRSPEEIRAQIEAGRQELAVSIVKLRGEVVRFADWRGHLNEHRPEAAAAAAVAGFVIGGGIAAVGSALFGRRRRRRG</sequence>
<keyword evidence="1" id="KW-0812">Transmembrane</keyword>
<evidence type="ECO:0000313" key="2">
    <source>
        <dbReference type="EMBL" id="CAB4867998.1"/>
    </source>
</evidence>
<dbReference type="EMBL" id="CAFBLU010000006">
    <property type="protein sequence ID" value="CAB4867998.1"/>
    <property type="molecule type" value="Genomic_DNA"/>
</dbReference>
<organism evidence="2">
    <name type="scientific">freshwater metagenome</name>
    <dbReference type="NCBI Taxonomy" id="449393"/>
    <lineage>
        <taxon>unclassified sequences</taxon>
        <taxon>metagenomes</taxon>
        <taxon>ecological metagenomes</taxon>
    </lineage>
</organism>
<feature type="transmembrane region" description="Helical" evidence="1">
    <location>
        <begin position="49"/>
        <end position="72"/>
    </location>
</feature>
<protein>
    <submittedName>
        <fullName evidence="2">Unannotated protein</fullName>
    </submittedName>
</protein>
<reference evidence="2" key="1">
    <citation type="submission" date="2020-05" db="EMBL/GenBank/DDBJ databases">
        <authorList>
            <person name="Chiriac C."/>
            <person name="Salcher M."/>
            <person name="Ghai R."/>
            <person name="Kavagutti S V."/>
        </authorList>
    </citation>
    <scope>NUCLEOTIDE SEQUENCE</scope>
</reference>
<keyword evidence="1" id="KW-1133">Transmembrane helix</keyword>
<dbReference type="AlphaFoldDB" id="A0A6J7DFE4"/>
<name>A0A6J7DFE4_9ZZZZ</name>
<proteinExistence type="predicted"/>
<accession>A0A6J7DFE4</accession>
<evidence type="ECO:0000256" key="1">
    <source>
        <dbReference type="SAM" id="Phobius"/>
    </source>
</evidence>
<gene>
    <name evidence="2" type="ORF">UFOPK3444_00560</name>
</gene>